<dbReference type="GO" id="GO:0008170">
    <property type="term" value="F:N-methyltransferase activity"/>
    <property type="evidence" value="ECO:0007669"/>
    <property type="project" value="TreeGrafter"/>
</dbReference>
<dbReference type="AlphaFoldDB" id="A0A1S3H8Z2"/>
<evidence type="ECO:0000256" key="2">
    <source>
        <dbReference type="ARBA" id="ARBA00022603"/>
    </source>
</evidence>
<dbReference type="InterPro" id="IPR053384">
    <property type="entry name" value="SAM-dep_methyltransferase"/>
</dbReference>
<evidence type="ECO:0000256" key="3">
    <source>
        <dbReference type="ARBA" id="ARBA00022679"/>
    </source>
</evidence>
<gene>
    <name evidence="6" type="primary">LOC106152768</name>
</gene>
<dbReference type="Proteomes" id="UP000085678">
    <property type="component" value="Unplaced"/>
</dbReference>
<dbReference type="PANTHER" id="PTHR10867">
    <property type="entry name" value="NNMT/PNMT/TEMT FAMILY MEMBER"/>
    <property type="match status" value="1"/>
</dbReference>
<dbReference type="NCBIfam" id="NF041360">
    <property type="entry name" value="GntF_guanitoxin"/>
    <property type="match status" value="1"/>
</dbReference>
<dbReference type="GeneID" id="106152768"/>
<dbReference type="PROSITE" id="PS51681">
    <property type="entry name" value="SAM_MT_NNMT_PNMT_TEMT"/>
    <property type="match status" value="1"/>
</dbReference>
<keyword evidence="4" id="KW-0949">S-adenosyl-L-methionine</keyword>
<dbReference type="InterPro" id="IPR029063">
    <property type="entry name" value="SAM-dependent_MTases_sf"/>
</dbReference>
<proteinExistence type="inferred from homology"/>
<protein>
    <submittedName>
        <fullName evidence="6">Nicotinamide N-methyltransferase-like</fullName>
    </submittedName>
</protein>
<evidence type="ECO:0000256" key="4">
    <source>
        <dbReference type="ARBA" id="ARBA00022691"/>
    </source>
</evidence>
<dbReference type="GO" id="GO:0005829">
    <property type="term" value="C:cytosol"/>
    <property type="evidence" value="ECO:0007669"/>
    <property type="project" value="TreeGrafter"/>
</dbReference>
<evidence type="ECO:0000313" key="6">
    <source>
        <dbReference type="RefSeq" id="XP_013381946.1"/>
    </source>
</evidence>
<dbReference type="SUPFAM" id="SSF53335">
    <property type="entry name" value="S-adenosyl-L-methionine-dependent methyltransferases"/>
    <property type="match status" value="1"/>
</dbReference>
<keyword evidence="5" id="KW-1185">Reference proteome</keyword>
<dbReference type="Pfam" id="PF01234">
    <property type="entry name" value="NNMT_PNMT_TEMT"/>
    <property type="match status" value="1"/>
</dbReference>
<comment type="similarity">
    <text evidence="1">Belongs to the class I-like SAM-binding methyltransferase superfamily. NNMT/PNMT/TEMT family.</text>
</comment>
<dbReference type="STRING" id="7574.A0A1S3H8Z2"/>
<dbReference type="RefSeq" id="XP_013381946.1">
    <property type="nucleotide sequence ID" value="XM_013526492.1"/>
</dbReference>
<dbReference type="InterPro" id="IPR000940">
    <property type="entry name" value="NNMT_TEMT_trans"/>
</dbReference>
<name>A0A1S3H8Z2_LINAN</name>
<dbReference type="PANTHER" id="PTHR10867:SF17">
    <property type="entry name" value="NICOTINAMIDE N-METHYLTRANSFERASE"/>
    <property type="match status" value="1"/>
</dbReference>
<keyword evidence="3" id="KW-0808">Transferase</keyword>
<evidence type="ECO:0000256" key="1">
    <source>
        <dbReference type="ARBA" id="ARBA00007996"/>
    </source>
</evidence>
<evidence type="ECO:0000313" key="5">
    <source>
        <dbReference type="Proteomes" id="UP000085678"/>
    </source>
</evidence>
<dbReference type="OrthoDB" id="10050085at2759"/>
<keyword evidence="2" id="KW-0489">Methyltransferase</keyword>
<accession>A0A1S3H8Z2</accession>
<reference evidence="6" key="1">
    <citation type="submission" date="2025-08" db="UniProtKB">
        <authorList>
            <consortium name="RefSeq"/>
        </authorList>
    </citation>
    <scope>IDENTIFICATION</scope>
    <source>
        <tissue evidence="6">Gonads</tissue>
    </source>
</reference>
<dbReference type="InParanoid" id="A0A1S3H8Z2"/>
<dbReference type="GO" id="GO:0032259">
    <property type="term" value="P:methylation"/>
    <property type="evidence" value="ECO:0007669"/>
    <property type="project" value="UniProtKB-KW"/>
</dbReference>
<dbReference type="Gene3D" id="3.40.50.150">
    <property type="entry name" value="Vaccinia Virus protein VP39"/>
    <property type="match status" value="1"/>
</dbReference>
<dbReference type="KEGG" id="lak:106152768"/>
<sequence length="220" mass="25424">MAWWEGNIKGQRLLDIGTGPSLINLISASRCFEEIYLSDFSTANRNALKKWQKKEERETWSWESFFRHVAKLEGNEDSWNSLQDEFRDKTKAVYFCDVNNANPLSPVDTAPFDTITTSYCLETACQNEGEYRQAMKNVASLLKPRGYFIMLAGLKETYYLVGGNNWRTLPLQEEQYRDALQKADLEVVSWHPIKRQENVLDIESDYVGCFIVVARKKNGP</sequence>
<organism evidence="5 6">
    <name type="scientific">Lingula anatina</name>
    <name type="common">Brachiopod</name>
    <name type="synonym">Lingula unguis</name>
    <dbReference type="NCBI Taxonomy" id="7574"/>
    <lineage>
        <taxon>Eukaryota</taxon>
        <taxon>Metazoa</taxon>
        <taxon>Spiralia</taxon>
        <taxon>Lophotrochozoa</taxon>
        <taxon>Brachiopoda</taxon>
        <taxon>Linguliformea</taxon>
        <taxon>Lingulata</taxon>
        <taxon>Lingulida</taxon>
        <taxon>Linguloidea</taxon>
        <taxon>Lingulidae</taxon>
        <taxon>Lingula</taxon>
    </lineage>
</organism>